<evidence type="ECO:0000313" key="8">
    <source>
        <dbReference type="EMBL" id="GAA5189921.1"/>
    </source>
</evidence>
<protein>
    <submittedName>
        <fullName evidence="8">RDD family protein</fullName>
    </submittedName>
</protein>
<keyword evidence="3 6" id="KW-0812">Transmembrane</keyword>
<evidence type="ECO:0000256" key="6">
    <source>
        <dbReference type="SAM" id="Phobius"/>
    </source>
</evidence>
<evidence type="ECO:0000256" key="3">
    <source>
        <dbReference type="ARBA" id="ARBA00022692"/>
    </source>
</evidence>
<gene>
    <name evidence="8" type="ORF">GCM10025772_13400</name>
</gene>
<dbReference type="EMBL" id="BAABLF010000007">
    <property type="protein sequence ID" value="GAA5189921.1"/>
    <property type="molecule type" value="Genomic_DNA"/>
</dbReference>
<evidence type="ECO:0000313" key="9">
    <source>
        <dbReference type="Proteomes" id="UP001501600"/>
    </source>
</evidence>
<keyword evidence="2" id="KW-1003">Cell membrane</keyword>
<feature type="domain" description="RDD" evidence="7">
    <location>
        <begin position="8"/>
        <end position="147"/>
    </location>
</feature>
<keyword evidence="9" id="KW-1185">Reference proteome</keyword>
<comment type="caution">
    <text evidence="8">The sequence shown here is derived from an EMBL/GenBank/DDBJ whole genome shotgun (WGS) entry which is preliminary data.</text>
</comment>
<dbReference type="Proteomes" id="UP001501600">
    <property type="component" value="Unassembled WGS sequence"/>
</dbReference>
<evidence type="ECO:0000256" key="5">
    <source>
        <dbReference type="ARBA" id="ARBA00023136"/>
    </source>
</evidence>
<name>A0ABP9S1Z7_9GAMM</name>
<evidence type="ECO:0000256" key="1">
    <source>
        <dbReference type="ARBA" id="ARBA00004651"/>
    </source>
</evidence>
<proteinExistence type="predicted"/>
<dbReference type="InterPro" id="IPR010432">
    <property type="entry name" value="RDD"/>
</dbReference>
<feature type="transmembrane region" description="Helical" evidence="6">
    <location>
        <begin position="20"/>
        <end position="46"/>
    </location>
</feature>
<keyword evidence="5 6" id="KW-0472">Membrane</keyword>
<feature type="transmembrane region" description="Helical" evidence="6">
    <location>
        <begin position="66"/>
        <end position="87"/>
    </location>
</feature>
<dbReference type="PANTHER" id="PTHR36115">
    <property type="entry name" value="PROLINE-RICH ANTIGEN HOMOLOG-RELATED"/>
    <property type="match status" value="1"/>
</dbReference>
<dbReference type="InterPro" id="IPR051791">
    <property type="entry name" value="Pra-immunoreactive"/>
</dbReference>
<comment type="subcellular location">
    <subcellularLocation>
        <location evidence="1">Cell membrane</location>
        <topology evidence="1">Multi-pass membrane protein</topology>
    </subcellularLocation>
</comment>
<sequence>MSFANAPRAGLGRRMAAWVYDFMVALAVYMLAGSLLFGLFAALLSFGLIDDQGLPHASDVLQASVLWSALNELGKLSAVIALFVWSWSRSGQTLGMRAWRLRVQRRDGGLMGIKQGLYRVLYAFGGLANLSLLWDDDGLAMHDRLSGSEVVQLSLEQNREIMERRKGR</sequence>
<evidence type="ECO:0000256" key="4">
    <source>
        <dbReference type="ARBA" id="ARBA00022989"/>
    </source>
</evidence>
<dbReference type="Pfam" id="PF06271">
    <property type="entry name" value="RDD"/>
    <property type="match status" value="1"/>
</dbReference>
<organism evidence="8 9">
    <name type="scientific">Ferrimonas gelatinilytica</name>
    <dbReference type="NCBI Taxonomy" id="1255257"/>
    <lineage>
        <taxon>Bacteria</taxon>
        <taxon>Pseudomonadati</taxon>
        <taxon>Pseudomonadota</taxon>
        <taxon>Gammaproteobacteria</taxon>
        <taxon>Alteromonadales</taxon>
        <taxon>Ferrimonadaceae</taxon>
        <taxon>Ferrimonas</taxon>
    </lineage>
</organism>
<reference evidence="9" key="1">
    <citation type="journal article" date="2019" name="Int. J. Syst. Evol. Microbiol.">
        <title>The Global Catalogue of Microorganisms (GCM) 10K type strain sequencing project: providing services to taxonomists for standard genome sequencing and annotation.</title>
        <authorList>
            <consortium name="The Broad Institute Genomics Platform"/>
            <consortium name="The Broad Institute Genome Sequencing Center for Infectious Disease"/>
            <person name="Wu L."/>
            <person name="Ma J."/>
        </authorList>
    </citation>
    <scope>NUCLEOTIDE SEQUENCE [LARGE SCALE GENOMIC DNA]</scope>
    <source>
        <strain evidence="9">JCM 18720</strain>
    </source>
</reference>
<keyword evidence="4 6" id="KW-1133">Transmembrane helix</keyword>
<evidence type="ECO:0000256" key="2">
    <source>
        <dbReference type="ARBA" id="ARBA00022475"/>
    </source>
</evidence>
<dbReference type="PANTHER" id="PTHR36115:SF10">
    <property type="entry name" value="RDD DOMAIN-CONTAINING PROTEIN"/>
    <property type="match status" value="1"/>
</dbReference>
<dbReference type="RefSeq" id="WP_345316277.1">
    <property type="nucleotide sequence ID" value="NZ_BAABLF010000007.1"/>
</dbReference>
<evidence type="ECO:0000259" key="7">
    <source>
        <dbReference type="Pfam" id="PF06271"/>
    </source>
</evidence>
<accession>A0ABP9S1Z7</accession>